<sequence>MASLRSLMRNIEPSALPRQIMSRLKYRPQAEGFLTTEEKNNEFNDLKSEENTPVISNEIADLTPLKTYCRNCGEMVELNELESELNATRKELEAKKLEVEEIKTKLEDELFERLGTEDEFCSERELLEQEIADLRERNQVLGGEAVWKIEDLENNFRELTDKYENAKEEIGHLKVMLERTVAENAKLRNKESVTDDRVMDILDELEMWKRIAQENAVRRDTSRNILEDETESYENEIKELNEKLMETKKSNEVLSHRVSELEDESCDCGKRYNRARSCELDDSLNSDTIRSKIKTNEILNLENEKQILVLSSELNEVYREHISFQERFSALQELLTTKEKELEDVRNDYESQNIEIQNYKEKNAELKDVILATCQDNAHLKNRLEQQSRDYTELKKKFIVVETETVWLRDALKIVRPSTSTQD</sequence>
<dbReference type="Proteomes" id="UP000515163">
    <property type="component" value="Unplaced"/>
</dbReference>
<proteinExistence type="predicted"/>
<dbReference type="GeneID" id="116290126"/>
<dbReference type="AlphaFoldDB" id="A0A6P8H971"/>
<keyword evidence="2" id="KW-1185">Reference proteome</keyword>
<protein>
    <submittedName>
        <fullName evidence="3">GRIP and coiled-coil domain-containing protein 2-like</fullName>
    </submittedName>
</protein>
<name>A0A6P8H971_ACTTE</name>
<keyword evidence="1" id="KW-0175">Coiled coil</keyword>
<feature type="coiled-coil region" evidence="1">
    <location>
        <begin position="223"/>
        <end position="264"/>
    </location>
</feature>
<evidence type="ECO:0000256" key="1">
    <source>
        <dbReference type="SAM" id="Coils"/>
    </source>
</evidence>
<evidence type="ECO:0000313" key="2">
    <source>
        <dbReference type="Proteomes" id="UP000515163"/>
    </source>
</evidence>
<feature type="coiled-coil region" evidence="1">
    <location>
        <begin position="75"/>
        <end position="183"/>
    </location>
</feature>
<reference evidence="3" key="1">
    <citation type="submission" date="2025-08" db="UniProtKB">
        <authorList>
            <consortium name="RefSeq"/>
        </authorList>
    </citation>
    <scope>IDENTIFICATION</scope>
    <source>
        <tissue evidence="3">Tentacle</tissue>
    </source>
</reference>
<dbReference type="InParanoid" id="A0A6P8H971"/>
<dbReference type="KEGG" id="aten:116290126"/>
<gene>
    <name evidence="3" type="primary">LOC116290126</name>
</gene>
<dbReference type="OrthoDB" id="5970826at2759"/>
<accession>A0A6P8H971</accession>
<organism evidence="2 3">
    <name type="scientific">Actinia tenebrosa</name>
    <name type="common">Australian red waratah sea anemone</name>
    <dbReference type="NCBI Taxonomy" id="6105"/>
    <lineage>
        <taxon>Eukaryota</taxon>
        <taxon>Metazoa</taxon>
        <taxon>Cnidaria</taxon>
        <taxon>Anthozoa</taxon>
        <taxon>Hexacorallia</taxon>
        <taxon>Actiniaria</taxon>
        <taxon>Actiniidae</taxon>
        <taxon>Actinia</taxon>
    </lineage>
</organism>
<evidence type="ECO:0000313" key="3">
    <source>
        <dbReference type="RefSeq" id="XP_031552979.1"/>
    </source>
</evidence>
<feature type="coiled-coil region" evidence="1">
    <location>
        <begin position="328"/>
        <end position="397"/>
    </location>
</feature>
<dbReference type="RefSeq" id="XP_031552979.1">
    <property type="nucleotide sequence ID" value="XM_031697119.1"/>
</dbReference>